<gene>
    <name evidence="2" type="ORF">ACFQGU_01435</name>
</gene>
<evidence type="ECO:0000313" key="3">
    <source>
        <dbReference type="Proteomes" id="UP001596138"/>
    </source>
</evidence>
<comment type="caution">
    <text evidence="2">The sequence shown here is derived from an EMBL/GenBank/DDBJ whole genome shotgun (WGS) entry which is preliminary data.</text>
</comment>
<sequence length="294" mass="30900">MDLRPSSRHPVHPPERVVTLLTADGQRVSAAYDAPLPGAVDGLTIVVAHGFTGSWRRPDNRAIAQALSAHAAVVSYDARGHGRSSGATTLGDDEVLDLDAVAAWARWLGATSVATVGFSMGGSVVLRHAALTGRSTREGADAVVSVSAAGFWFYKGTAPMRLLHTAVASPVGRGILRHGFGTRVTATEWQEPYPLSPSESASLLAPLPLLVVHGDRDTYFPLEHSRSIVRAARAGAAERGVADRAEEWVERGFAHAESAATPDLVDRIGRWCTGAVGHDARGAADGAVARRSTP</sequence>
<dbReference type="InterPro" id="IPR000073">
    <property type="entry name" value="AB_hydrolase_1"/>
</dbReference>
<evidence type="ECO:0000313" key="2">
    <source>
        <dbReference type="EMBL" id="MFC6236523.1"/>
    </source>
</evidence>
<dbReference type="PANTHER" id="PTHR43194">
    <property type="entry name" value="HYDROLASE ALPHA/BETA FOLD FAMILY"/>
    <property type="match status" value="1"/>
</dbReference>
<dbReference type="PANTHER" id="PTHR43194:SF2">
    <property type="entry name" value="PEROXISOMAL MEMBRANE PROTEIN LPX1"/>
    <property type="match status" value="1"/>
</dbReference>
<protein>
    <submittedName>
        <fullName evidence="2">Alpha/beta hydrolase</fullName>
    </submittedName>
</protein>
<dbReference type="EMBL" id="JBHSTI010000002">
    <property type="protein sequence ID" value="MFC6236523.1"/>
    <property type="molecule type" value="Genomic_DNA"/>
</dbReference>
<reference evidence="3" key="1">
    <citation type="journal article" date="2019" name="Int. J. Syst. Evol. Microbiol.">
        <title>The Global Catalogue of Microorganisms (GCM) 10K type strain sequencing project: providing services to taxonomists for standard genome sequencing and annotation.</title>
        <authorList>
            <consortium name="The Broad Institute Genomics Platform"/>
            <consortium name="The Broad Institute Genome Sequencing Center for Infectious Disease"/>
            <person name="Wu L."/>
            <person name="Ma J."/>
        </authorList>
    </citation>
    <scope>NUCLEOTIDE SEQUENCE [LARGE SCALE GENOMIC DNA]</scope>
    <source>
        <strain evidence="3">CGMCC 4.7317</strain>
    </source>
</reference>
<organism evidence="2 3">
    <name type="scientific">Longivirga aurantiaca</name>
    <dbReference type="NCBI Taxonomy" id="1837743"/>
    <lineage>
        <taxon>Bacteria</taxon>
        <taxon>Bacillati</taxon>
        <taxon>Actinomycetota</taxon>
        <taxon>Actinomycetes</taxon>
        <taxon>Sporichthyales</taxon>
        <taxon>Sporichthyaceae</taxon>
        <taxon>Longivirga</taxon>
    </lineage>
</organism>
<keyword evidence="3" id="KW-1185">Reference proteome</keyword>
<dbReference type="InterPro" id="IPR029058">
    <property type="entry name" value="AB_hydrolase_fold"/>
</dbReference>
<dbReference type="RefSeq" id="WP_386763566.1">
    <property type="nucleotide sequence ID" value="NZ_JBHSTI010000002.1"/>
</dbReference>
<dbReference type="GO" id="GO:0016787">
    <property type="term" value="F:hydrolase activity"/>
    <property type="evidence" value="ECO:0007669"/>
    <property type="project" value="UniProtKB-KW"/>
</dbReference>
<proteinExistence type="predicted"/>
<dbReference type="Gene3D" id="3.40.50.1820">
    <property type="entry name" value="alpha/beta hydrolase"/>
    <property type="match status" value="1"/>
</dbReference>
<name>A0ABW1SVU6_9ACTN</name>
<accession>A0ABW1SVU6</accession>
<keyword evidence="2" id="KW-0378">Hydrolase</keyword>
<dbReference type="SUPFAM" id="SSF53474">
    <property type="entry name" value="alpha/beta-Hydrolases"/>
    <property type="match status" value="1"/>
</dbReference>
<feature type="domain" description="AB hydrolase-1" evidence="1">
    <location>
        <begin position="45"/>
        <end position="148"/>
    </location>
</feature>
<dbReference type="Proteomes" id="UP001596138">
    <property type="component" value="Unassembled WGS sequence"/>
</dbReference>
<evidence type="ECO:0000259" key="1">
    <source>
        <dbReference type="Pfam" id="PF00561"/>
    </source>
</evidence>
<dbReference type="InterPro" id="IPR050228">
    <property type="entry name" value="Carboxylesterase_BioH"/>
</dbReference>
<dbReference type="Pfam" id="PF00561">
    <property type="entry name" value="Abhydrolase_1"/>
    <property type="match status" value="1"/>
</dbReference>